<evidence type="ECO:0000256" key="7">
    <source>
        <dbReference type="SAM" id="Coils"/>
    </source>
</evidence>
<dbReference type="AlphaFoldDB" id="A0A7C3ZWH0"/>
<protein>
    <recommendedName>
        <fullName evidence="3">histidine kinase</fullName>
        <ecNumber evidence="3">2.7.13.3</ecNumber>
    </recommendedName>
</protein>
<accession>A0A7C3ZWH0</accession>
<dbReference type="Pfam" id="PF02518">
    <property type="entry name" value="HATPase_c"/>
    <property type="match status" value="1"/>
</dbReference>
<dbReference type="PROSITE" id="PS50046">
    <property type="entry name" value="PHYTOCHROME_2"/>
    <property type="match status" value="2"/>
</dbReference>
<dbReference type="SUPFAM" id="SSF55781">
    <property type="entry name" value="GAF domain-like"/>
    <property type="match status" value="3"/>
</dbReference>
<evidence type="ECO:0000256" key="1">
    <source>
        <dbReference type="ARBA" id="ARBA00000085"/>
    </source>
</evidence>
<evidence type="ECO:0000259" key="9">
    <source>
        <dbReference type="PROSITE" id="PS50109"/>
    </source>
</evidence>
<dbReference type="PANTHER" id="PTHR43065:SF50">
    <property type="entry name" value="HISTIDINE KINASE"/>
    <property type="match status" value="1"/>
</dbReference>
<dbReference type="CDD" id="cd00082">
    <property type="entry name" value="HisKA"/>
    <property type="match status" value="1"/>
</dbReference>
<keyword evidence="5" id="KW-0808">Transferase</keyword>
<dbReference type="Gene3D" id="3.30.565.10">
    <property type="entry name" value="Histidine kinase-like ATPase, C-terminal domain"/>
    <property type="match status" value="1"/>
</dbReference>
<feature type="coiled-coil region" evidence="7">
    <location>
        <begin position="599"/>
        <end position="629"/>
    </location>
</feature>
<keyword evidence="5" id="KW-0418">Kinase</keyword>
<dbReference type="SUPFAM" id="SSF47384">
    <property type="entry name" value="Homodimeric domain of signal transducing histidine kinase"/>
    <property type="match status" value="1"/>
</dbReference>
<dbReference type="GO" id="GO:0000155">
    <property type="term" value="F:phosphorelay sensor kinase activity"/>
    <property type="evidence" value="ECO:0007669"/>
    <property type="project" value="InterPro"/>
</dbReference>
<reference evidence="10" key="1">
    <citation type="journal article" date="2020" name="mSystems">
        <title>Genome- and Community-Level Interaction Insights into Carbon Utilization and Element Cycling Functions of Hydrothermarchaeota in Hydrothermal Sediment.</title>
        <authorList>
            <person name="Zhou Z."/>
            <person name="Liu Y."/>
            <person name="Xu W."/>
            <person name="Pan J."/>
            <person name="Luo Z.H."/>
            <person name="Li M."/>
        </authorList>
    </citation>
    <scope>NUCLEOTIDE SEQUENCE [LARGE SCALE GENOMIC DNA]</scope>
    <source>
        <strain evidence="10">SpSt-374</strain>
    </source>
</reference>
<evidence type="ECO:0000313" key="10">
    <source>
        <dbReference type="EMBL" id="HGG01168.1"/>
    </source>
</evidence>
<proteinExistence type="inferred from homology"/>
<dbReference type="Pfam" id="PF01590">
    <property type="entry name" value="GAF"/>
    <property type="match status" value="3"/>
</dbReference>
<dbReference type="SMART" id="SM00065">
    <property type="entry name" value="GAF"/>
    <property type="match status" value="3"/>
</dbReference>
<dbReference type="PANTHER" id="PTHR43065">
    <property type="entry name" value="SENSOR HISTIDINE KINASE"/>
    <property type="match status" value="1"/>
</dbReference>
<gene>
    <name evidence="10" type="ORF">ENR15_11090</name>
</gene>
<organism evidence="10">
    <name type="scientific">Planktothricoides sp. SpSt-374</name>
    <dbReference type="NCBI Taxonomy" id="2282167"/>
    <lineage>
        <taxon>Bacteria</taxon>
        <taxon>Bacillati</taxon>
        <taxon>Cyanobacteriota</taxon>
        <taxon>Cyanophyceae</taxon>
        <taxon>Oscillatoriophycideae</taxon>
        <taxon>Oscillatoriales</taxon>
        <taxon>Oscillatoriaceae</taxon>
        <taxon>Planktothricoides</taxon>
    </lineage>
</organism>
<feature type="domain" description="Phytochrome chromophore attachment site" evidence="8">
    <location>
        <begin position="425"/>
        <end position="588"/>
    </location>
</feature>
<evidence type="ECO:0000256" key="2">
    <source>
        <dbReference type="ARBA" id="ARBA00006402"/>
    </source>
</evidence>
<evidence type="ECO:0000256" key="6">
    <source>
        <dbReference type="ARBA" id="ARBA00023012"/>
    </source>
</evidence>
<feature type="domain" description="Phytochrome chromophore attachment site" evidence="8">
    <location>
        <begin position="241"/>
        <end position="389"/>
    </location>
</feature>
<dbReference type="Gene3D" id="1.10.287.130">
    <property type="match status" value="1"/>
</dbReference>
<dbReference type="PROSITE" id="PS50109">
    <property type="entry name" value="HIS_KIN"/>
    <property type="match status" value="1"/>
</dbReference>
<dbReference type="SUPFAM" id="SSF55874">
    <property type="entry name" value="ATPase domain of HSP90 chaperone/DNA topoisomerase II/histidine kinase"/>
    <property type="match status" value="1"/>
</dbReference>
<evidence type="ECO:0000256" key="5">
    <source>
        <dbReference type="ARBA" id="ARBA00022777"/>
    </source>
</evidence>
<dbReference type="SMART" id="SM00387">
    <property type="entry name" value="HATPase_c"/>
    <property type="match status" value="1"/>
</dbReference>
<dbReference type="Gene3D" id="3.30.450.40">
    <property type="match status" value="3"/>
</dbReference>
<keyword evidence="7" id="KW-0175">Coiled coil</keyword>
<feature type="domain" description="Histidine kinase" evidence="9">
    <location>
        <begin position="645"/>
        <end position="943"/>
    </location>
</feature>
<dbReference type="EMBL" id="DSPX01000115">
    <property type="protein sequence ID" value="HGG01168.1"/>
    <property type="molecule type" value="Genomic_DNA"/>
</dbReference>
<dbReference type="InterPro" id="IPR003594">
    <property type="entry name" value="HATPase_dom"/>
</dbReference>
<keyword evidence="6" id="KW-0902">Two-component regulatory system</keyword>
<dbReference type="InterPro" id="IPR004358">
    <property type="entry name" value="Sig_transdc_His_kin-like_C"/>
</dbReference>
<dbReference type="InterPro" id="IPR036890">
    <property type="entry name" value="HATPase_C_sf"/>
</dbReference>
<sequence>MTMLNAFFLFPRISHILTLSKILPGNQIQDPQKRSALLQKVIEQIWNSRDLHVILQTAVMEIASILQLKKCSFLWYFQHTKQVQVVCETDDGGADNSEIGYYPLEKFGGVATAIAEGKLLVKCDSASSPKVLGTIANILQQLRGQSPAEETWEAAPAQTMLGHALNLLVPVKGQDGWLGFIACVSATERGWSAAEVEFVQLIAQQLEIAIRQAQLYEQVKKQAQRERLLNQIVRQTRSSFDLETILTGAIEQLLQALEIDRCIVHLVEDQDHSDLLCRDTKSEIDFRRSHLLEVCRPPYTPSIDDFDTHGPITEWTIAHLRPVVIPDVSKDPRIGEENQEYQKAAIKSSMVMPVAANGKLHAILYMNQCSKARSWSKHDRELAGAVADQLAISIQQAGLYAQTRASMEREALLRLIGDRLSRTLDLDTILHTIVREVLKLLHADRAAIYQLGKAGEGKIVVEEFQSNQQDSFIHKLPPNSPAHKIVQERPLAKCEPPKLSDCDCFGQDCWDYTQLYQHGWVRAIDNVAEADLAEDKLACWEQLQITASLSVPILIGSNLWGLLLVHECSGPRQWRQSEIDLLQQLALQLAIAIHQAELYDKARTAAEVAERKAQELEIALRQLSSAQTQLIQSEKMSSLGQMVAGIAHEINNPVNFIYGNISHVDGYAHDLLKLVALYEKHHPEVAREIAACKEDIDLEFLSEDLPKILASMKIGTDRIREIVLSLKNFSRLDQADMKPADIHSGIDSTLLILQNRLTPKSKGDMIKRGRAAKVKCDTPDIQIIKEYGDIPRTECYPGQLNQVFMNILANAIDALETHYEQSIAAGICFQPQITIRTEIVSRKSSVPSFQNLHDGCRGQSQLESASEEQFICIRIADNGPGIKPEEKSRLFDPFYTTKPVGKGTGLGLSISYQIVVERHGGSLECISALGQGAEFLIEIPLQRGATRNQEPQLVEARFN</sequence>
<evidence type="ECO:0000256" key="4">
    <source>
        <dbReference type="ARBA" id="ARBA00022553"/>
    </source>
</evidence>
<dbReference type="InterPro" id="IPR003661">
    <property type="entry name" value="HisK_dim/P_dom"/>
</dbReference>
<comment type="caution">
    <text evidence="10">The sequence shown here is derived from an EMBL/GenBank/DDBJ whole genome shotgun (WGS) entry which is preliminary data.</text>
</comment>
<name>A0A7C3ZWH0_9CYAN</name>
<keyword evidence="4" id="KW-0597">Phosphoprotein</keyword>
<dbReference type="EC" id="2.7.13.3" evidence="3"/>
<comment type="catalytic activity">
    <reaction evidence="1">
        <text>ATP + protein L-histidine = ADP + protein N-phospho-L-histidine.</text>
        <dbReference type="EC" id="2.7.13.3"/>
    </reaction>
</comment>
<dbReference type="InterPro" id="IPR016132">
    <property type="entry name" value="Phyto_chromo_attachment"/>
</dbReference>
<dbReference type="InterPro" id="IPR029016">
    <property type="entry name" value="GAF-like_dom_sf"/>
</dbReference>
<dbReference type="InterPro" id="IPR036097">
    <property type="entry name" value="HisK_dim/P_sf"/>
</dbReference>
<dbReference type="InterPro" id="IPR005467">
    <property type="entry name" value="His_kinase_dom"/>
</dbReference>
<evidence type="ECO:0000259" key="8">
    <source>
        <dbReference type="PROSITE" id="PS50046"/>
    </source>
</evidence>
<dbReference type="InterPro" id="IPR003018">
    <property type="entry name" value="GAF"/>
</dbReference>
<evidence type="ECO:0000256" key="3">
    <source>
        <dbReference type="ARBA" id="ARBA00012438"/>
    </source>
</evidence>
<dbReference type="PRINTS" id="PR00344">
    <property type="entry name" value="BCTRLSENSOR"/>
</dbReference>
<comment type="similarity">
    <text evidence="2">In the N-terminal section; belongs to the phytochrome family.</text>
</comment>